<sequence>MQITRRLLLSRGAAFAGASALGATHVWANTTLTLGDTQIDTVSDGHLVLPSSFLLGADPDPAAAAISPSSARAGITRRELL</sequence>
<dbReference type="PROSITE" id="PS51318">
    <property type="entry name" value="TAT"/>
    <property type="match status" value="1"/>
</dbReference>
<organism evidence="1">
    <name type="scientific">marine sediment metagenome</name>
    <dbReference type="NCBI Taxonomy" id="412755"/>
    <lineage>
        <taxon>unclassified sequences</taxon>
        <taxon>metagenomes</taxon>
        <taxon>ecological metagenomes</taxon>
    </lineage>
</organism>
<dbReference type="AlphaFoldDB" id="A0A0F8YWQ8"/>
<evidence type="ECO:0000313" key="1">
    <source>
        <dbReference type="EMBL" id="KKK58489.1"/>
    </source>
</evidence>
<comment type="caution">
    <text evidence="1">The sequence shown here is derived from an EMBL/GenBank/DDBJ whole genome shotgun (WGS) entry which is preliminary data.</text>
</comment>
<protein>
    <submittedName>
        <fullName evidence="1">Uncharacterized protein</fullName>
    </submittedName>
</protein>
<gene>
    <name evidence="1" type="ORF">LCGC14_3043920</name>
</gene>
<name>A0A0F8YWQ8_9ZZZZ</name>
<accession>A0A0F8YWQ8</accession>
<proteinExistence type="predicted"/>
<dbReference type="InterPro" id="IPR006311">
    <property type="entry name" value="TAT_signal"/>
</dbReference>
<dbReference type="EMBL" id="LAZR01063955">
    <property type="protein sequence ID" value="KKK58489.1"/>
    <property type="molecule type" value="Genomic_DNA"/>
</dbReference>
<reference evidence="1" key="1">
    <citation type="journal article" date="2015" name="Nature">
        <title>Complex archaea that bridge the gap between prokaryotes and eukaryotes.</title>
        <authorList>
            <person name="Spang A."/>
            <person name="Saw J.H."/>
            <person name="Jorgensen S.L."/>
            <person name="Zaremba-Niedzwiedzka K."/>
            <person name="Martijn J."/>
            <person name="Lind A.E."/>
            <person name="van Eijk R."/>
            <person name="Schleper C."/>
            <person name="Guy L."/>
            <person name="Ettema T.J."/>
        </authorList>
    </citation>
    <scope>NUCLEOTIDE SEQUENCE</scope>
</reference>